<evidence type="ECO:0000313" key="13">
    <source>
        <dbReference type="Proteomes" id="UP000594903"/>
    </source>
</evidence>
<comment type="function">
    <text evidence="7">Involved in the regulation of glutamine synthetase GlnA, a key enzyme in the process to assimilate ammonia. When cellular nitrogen levels are high, the C-terminal adenylyl transferase (AT) inactivates GlnA by covalent transfer of an adenylyl group from ATP to specific tyrosine residue of GlnA, thus reducing its activity. Conversely, when nitrogen levels are low, the N-terminal adenylyl removase (AR) activates GlnA by removing the adenylyl group by phosphorolysis, increasing its activity. The regulatory region of GlnE binds the signal transduction protein PII (GlnB) which indicates the nitrogen status of the cell.</text>
</comment>
<evidence type="ECO:0000313" key="12">
    <source>
        <dbReference type="Proteomes" id="UP000254603"/>
    </source>
</evidence>
<evidence type="ECO:0000259" key="8">
    <source>
        <dbReference type="Pfam" id="PF03710"/>
    </source>
</evidence>
<dbReference type="GO" id="GO:0000287">
    <property type="term" value="F:magnesium ion binding"/>
    <property type="evidence" value="ECO:0007669"/>
    <property type="project" value="UniProtKB-UniRule"/>
</dbReference>
<protein>
    <recommendedName>
        <fullName evidence="7">Bifunctional glutamine synthetase adenylyltransferase/adenylyl-removing enzyme</fullName>
    </recommendedName>
    <alternativeName>
        <fullName evidence="7">ATP:glutamine synthetase adenylyltransferase</fullName>
    </alternativeName>
    <alternativeName>
        <fullName evidence="7">ATase</fullName>
    </alternativeName>
    <domain>
        <recommendedName>
            <fullName evidence="7">Glutamine synthetase adenylyl-L-tyrosine phosphorylase</fullName>
            <ecNumber evidence="7">2.7.7.89</ecNumber>
        </recommendedName>
        <alternativeName>
            <fullName evidence="7">Adenylyl removase</fullName>
            <shortName evidence="7">AR</shortName>
            <shortName evidence="7">AT-N</shortName>
        </alternativeName>
    </domain>
    <domain>
        <recommendedName>
            <fullName evidence="7">Glutamine synthetase adenylyl transferase</fullName>
            <ecNumber evidence="7">2.7.7.42</ecNumber>
        </recommendedName>
        <alternativeName>
            <fullName evidence="7">Adenylyl transferase</fullName>
            <shortName evidence="7">AT</shortName>
            <shortName evidence="7">AT-C</shortName>
        </alternativeName>
    </domain>
</protein>
<dbReference type="GO" id="GO:0047388">
    <property type="term" value="F:[glutamine synthetase]-adenylyl-L-tyrosine phosphorylase activity"/>
    <property type="evidence" value="ECO:0007669"/>
    <property type="project" value="UniProtKB-EC"/>
</dbReference>
<gene>
    <name evidence="7 11" type="primary">glnE</name>
    <name evidence="10" type="ORF">I6G29_01090</name>
    <name evidence="11" type="ORF">NCTC11997_00258</name>
</gene>
<feature type="domain" description="PII-uridylyltransferase/Glutamine-synthetase adenylyltransferase" evidence="9">
    <location>
        <begin position="320"/>
        <end position="463"/>
    </location>
</feature>
<dbReference type="PANTHER" id="PTHR30621:SF0">
    <property type="entry name" value="BIFUNCTIONAL GLUTAMINE SYNTHETASE ADENYLYLTRANSFERASE_ADENYLYL-REMOVING ENZYME"/>
    <property type="match status" value="1"/>
</dbReference>
<accession>A0A378XBK3</accession>
<dbReference type="NCBIfam" id="NF008292">
    <property type="entry name" value="PRK11072.1"/>
    <property type="match status" value="1"/>
</dbReference>
<dbReference type="OrthoDB" id="9759366at2"/>
<comment type="catalytic activity">
    <reaction evidence="7">
        <text>[glutamine synthetase]-L-tyrosine + ATP = [glutamine synthetase]-O(4)-(5'-adenylyl)-L-tyrosine + diphosphate</text>
        <dbReference type="Rhea" id="RHEA:18589"/>
        <dbReference type="Rhea" id="RHEA-COMP:10660"/>
        <dbReference type="Rhea" id="RHEA-COMP:10661"/>
        <dbReference type="ChEBI" id="CHEBI:30616"/>
        <dbReference type="ChEBI" id="CHEBI:33019"/>
        <dbReference type="ChEBI" id="CHEBI:46858"/>
        <dbReference type="ChEBI" id="CHEBI:83624"/>
        <dbReference type="EC" id="2.7.7.42"/>
    </reaction>
</comment>
<evidence type="ECO:0000313" key="11">
    <source>
        <dbReference type="EMBL" id="SUA50550.1"/>
    </source>
</evidence>
<dbReference type="GO" id="GO:0005524">
    <property type="term" value="F:ATP binding"/>
    <property type="evidence" value="ECO:0007669"/>
    <property type="project" value="UniProtKB-UniRule"/>
</dbReference>
<keyword evidence="6 7" id="KW-0511">Multifunctional enzyme</keyword>
<dbReference type="Gene3D" id="3.30.460.10">
    <property type="entry name" value="Beta Polymerase, domain 2"/>
    <property type="match status" value="2"/>
</dbReference>
<evidence type="ECO:0000256" key="6">
    <source>
        <dbReference type="ARBA" id="ARBA00023268"/>
    </source>
</evidence>
<proteinExistence type="inferred from homology"/>
<dbReference type="Pfam" id="PF08335">
    <property type="entry name" value="GlnD_UR_UTase"/>
    <property type="match status" value="2"/>
</dbReference>
<keyword evidence="2 7" id="KW-0548">Nucleotidyltransferase</keyword>
<evidence type="ECO:0000256" key="4">
    <source>
        <dbReference type="ARBA" id="ARBA00022840"/>
    </source>
</evidence>
<evidence type="ECO:0000256" key="3">
    <source>
        <dbReference type="ARBA" id="ARBA00022741"/>
    </source>
</evidence>
<dbReference type="EC" id="2.7.7.42" evidence="7"/>
<feature type="domain" description="PII-uridylyltransferase/Glutamine-synthetase adenylyltransferase" evidence="9">
    <location>
        <begin position="863"/>
        <end position="956"/>
    </location>
</feature>
<dbReference type="Proteomes" id="UP000254603">
    <property type="component" value="Unassembled WGS sequence"/>
</dbReference>
<reference evidence="11 12" key="1">
    <citation type="submission" date="2018-06" db="EMBL/GenBank/DDBJ databases">
        <authorList>
            <consortium name="Pathogen Informatics"/>
            <person name="Doyle S."/>
        </authorList>
    </citation>
    <scope>NUCLEOTIDE SEQUENCE [LARGE SCALE GENOMIC DNA]</scope>
    <source>
        <strain evidence="11 12">NCTC11997</strain>
    </source>
</reference>
<dbReference type="AlphaFoldDB" id="A0A378XBK3"/>
<dbReference type="GO" id="GO:0000820">
    <property type="term" value="P:regulation of glutamine family amino acid metabolic process"/>
    <property type="evidence" value="ECO:0007669"/>
    <property type="project" value="UniProtKB-UniRule"/>
</dbReference>
<dbReference type="GO" id="GO:0016874">
    <property type="term" value="F:ligase activity"/>
    <property type="evidence" value="ECO:0007669"/>
    <property type="project" value="UniProtKB-KW"/>
</dbReference>
<comment type="catalytic activity">
    <reaction evidence="7">
        <text>[glutamine synthetase]-O(4)-(5'-adenylyl)-L-tyrosine + phosphate = [glutamine synthetase]-L-tyrosine + ADP</text>
        <dbReference type="Rhea" id="RHEA:43716"/>
        <dbReference type="Rhea" id="RHEA-COMP:10660"/>
        <dbReference type="Rhea" id="RHEA-COMP:10661"/>
        <dbReference type="ChEBI" id="CHEBI:43474"/>
        <dbReference type="ChEBI" id="CHEBI:46858"/>
        <dbReference type="ChEBI" id="CHEBI:83624"/>
        <dbReference type="ChEBI" id="CHEBI:456216"/>
        <dbReference type="EC" id="2.7.7.89"/>
    </reaction>
</comment>
<reference evidence="10 13" key="2">
    <citation type="submission" date="2020-12" db="EMBL/GenBank/DDBJ databases">
        <title>FDA dAtabase for Regulatory Grade micrObial Sequences (FDA-ARGOS): Supporting development and validation of Infectious Disease Dx tests.</title>
        <authorList>
            <person name="Sproer C."/>
            <person name="Gronow S."/>
            <person name="Severitt S."/>
            <person name="Schroder I."/>
            <person name="Tallon L."/>
            <person name="Sadzewicz L."/>
            <person name="Zhao X."/>
            <person name="Boylan J."/>
            <person name="Ott S."/>
            <person name="Bowen H."/>
            <person name="Vavikolanu K."/>
            <person name="Mehta A."/>
            <person name="Aluvathingal J."/>
            <person name="Nadendla S."/>
            <person name="Lowell S."/>
            <person name="Myers T."/>
            <person name="Yan Y."/>
            <person name="Sichtig H."/>
        </authorList>
    </citation>
    <scope>NUCLEOTIDE SEQUENCE [LARGE SCALE GENOMIC DNA]</scope>
    <source>
        <strain evidence="10 13">FDAARGOS_872</strain>
    </source>
</reference>
<dbReference type="Gene3D" id="1.20.120.330">
    <property type="entry name" value="Nucleotidyltransferases domain 2"/>
    <property type="match status" value="2"/>
</dbReference>
<dbReference type="CDD" id="cd05401">
    <property type="entry name" value="NT_GlnE_GlnD_like"/>
    <property type="match status" value="2"/>
</dbReference>
<keyword evidence="4 7" id="KW-0067">ATP-binding</keyword>
<organism evidence="11 12">
    <name type="scientific">Oligella ureolytica</name>
    <dbReference type="NCBI Taxonomy" id="90244"/>
    <lineage>
        <taxon>Bacteria</taxon>
        <taxon>Pseudomonadati</taxon>
        <taxon>Pseudomonadota</taxon>
        <taxon>Betaproteobacteria</taxon>
        <taxon>Burkholderiales</taxon>
        <taxon>Alcaligenaceae</taxon>
        <taxon>Oligella</taxon>
    </lineage>
</organism>
<dbReference type="SUPFAM" id="SSF81593">
    <property type="entry name" value="Nucleotidyltransferase substrate binding subunit/domain"/>
    <property type="match status" value="2"/>
</dbReference>
<dbReference type="InterPro" id="IPR043519">
    <property type="entry name" value="NT_sf"/>
</dbReference>
<keyword evidence="5 7" id="KW-0460">Magnesium</keyword>
<dbReference type="RefSeq" id="WP_018573728.1">
    <property type="nucleotide sequence ID" value="NZ_CP065725.1"/>
</dbReference>
<dbReference type="Gene3D" id="1.20.120.1510">
    <property type="match status" value="1"/>
</dbReference>
<feature type="domain" description="Glutamate-ammonia ligase adenylyltransferase repeated" evidence="8">
    <location>
        <begin position="597"/>
        <end position="841"/>
    </location>
</feature>
<sequence>MAATQDTLSNAPNAFIQEAANWSLYLANRLSAESDFEDRLAMDIQSPLLPSRIDTFFDTEITNLLPPSSDDHQSRLHLLRHGDLRDILEQPALEPILSIDHCKATLRQLRKRVFCTLAVRDICQLATLEEVLTAMSYFADIAIRHAYRAAMLQLIKRHGLPIDPKTKLPIEMIILGMGKLGGQELNVSSDIDLIMLYPQEGQTDGQRAISHSEFFTKLTQRTANILSDQTADGYVFRTDLRLRPDGGGSALAWSLESLNDYLLKQGREWERYAWLKARPISLKAFKNSQDQHFNRQLLSIQSPFVYRKYIDFDSLAALRTLREQIREDWNQRAQSRSLLDSQRNIKLGEGGIREIEFIVQLAQLVRGGQMPSLRQANFFKALEAEVQTGIIDEEQKQLLEEAYRFLRRLEHLLQYRNDQQTHLLPDNEECLAHLAQLFNLNLTKFELALNKHRQAVSTTFKEAFRLAGVETEATPNTAPLLDTTNSSKTSEAQETSVHLVTTNDNLGQTDLVSTIADNSLNKALEPILQRLQQSYKIKSLNQQAKKRLDSIIPQMIQAVANTQQPINTFSRLIDLIDNVAQRSSYMALLNEYPEVLSRIARMLDTSPWVANYITTNPIVLDKLIDWRELLEPINLDDIINQLQHNLDASLLEDGSPDMELQMNLMRDLKKQVTFQLLAQDIEGVITVEHLADVLSLLADKLLEESIRRVWPLVCQRYDQSSLPNQPKFAIISYGRLGGKELGYVSDLDLVFLFDDASAEGSEIYTRFARRLTNWLSTMTSSGRLYDIDTRLRPDGNAGLLAVSIEGFENYQLNSAWQWEHQALTRARFSAGDQNIGQRFENLRESILIRKRNLDTLKQGIIAMRQRMHEGHPNHSALFDLKHDTGGMVDIEFITQYIVLAYSHQYPELIKNLGNIALLKMAGQYDLLPQDLAYTVADTYRIYRAKQHSLRLQGDDRARTKPHLMKIERQAVILLWNTVFPDAKKVLPELTSND</sequence>
<dbReference type="Pfam" id="PF03710">
    <property type="entry name" value="GlnE"/>
    <property type="match status" value="2"/>
</dbReference>
<dbReference type="InterPro" id="IPR013546">
    <property type="entry name" value="PII_UdlTrfase/GS_AdlTrfase"/>
</dbReference>
<dbReference type="InterPro" id="IPR023057">
    <property type="entry name" value="GlnE"/>
</dbReference>
<evidence type="ECO:0000256" key="7">
    <source>
        <dbReference type="HAMAP-Rule" id="MF_00802"/>
    </source>
</evidence>
<dbReference type="Proteomes" id="UP000594903">
    <property type="component" value="Chromosome"/>
</dbReference>
<dbReference type="EMBL" id="UGSB01000001">
    <property type="protein sequence ID" value="SUA50550.1"/>
    <property type="molecule type" value="Genomic_DNA"/>
</dbReference>
<evidence type="ECO:0000256" key="1">
    <source>
        <dbReference type="ARBA" id="ARBA00022679"/>
    </source>
</evidence>
<dbReference type="SUPFAM" id="SSF81301">
    <property type="entry name" value="Nucleotidyltransferase"/>
    <property type="match status" value="2"/>
</dbReference>
<evidence type="ECO:0000256" key="2">
    <source>
        <dbReference type="ARBA" id="ARBA00022695"/>
    </source>
</evidence>
<comment type="cofactor">
    <cofactor evidence="7">
        <name>Mg(2+)</name>
        <dbReference type="ChEBI" id="CHEBI:18420"/>
    </cofactor>
</comment>
<dbReference type="HAMAP" id="MF_00802">
    <property type="entry name" value="GlnE"/>
    <property type="match status" value="1"/>
</dbReference>
<evidence type="ECO:0000313" key="10">
    <source>
        <dbReference type="EMBL" id="QPT40262.1"/>
    </source>
</evidence>
<dbReference type="STRING" id="1122619.GCA_000373745_00553"/>
<name>A0A378XBK3_9BURK</name>
<feature type="region of interest" description="Adenylyl transferase" evidence="7">
    <location>
        <begin position="485"/>
        <end position="993"/>
    </location>
</feature>
<evidence type="ECO:0000256" key="5">
    <source>
        <dbReference type="ARBA" id="ARBA00022842"/>
    </source>
</evidence>
<dbReference type="EMBL" id="CP065725">
    <property type="protein sequence ID" value="QPT40262.1"/>
    <property type="molecule type" value="Genomic_DNA"/>
</dbReference>
<dbReference type="EC" id="2.7.7.89" evidence="7"/>
<keyword evidence="11" id="KW-0436">Ligase</keyword>
<dbReference type="InterPro" id="IPR005190">
    <property type="entry name" value="GlnE_rpt_dom"/>
</dbReference>
<keyword evidence="1 7" id="KW-0808">Transferase</keyword>
<keyword evidence="3 7" id="KW-0547">Nucleotide-binding</keyword>
<dbReference type="GO" id="GO:0008882">
    <property type="term" value="F:[glutamate-ammonia-ligase] adenylyltransferase activity"/>
    <property type="evidence" value="ECO:0007669"/>
    <property type="project" value="UniProtKB-UniRule"/>
</dbReference>
<keyword evidence="13" id="KW-1185">Reference proteome</keyword>
<dbReference type="PANTHER" id="PTHR30621">
    <property type="entry name" value="GLUTAMINE SYNTHETASE ADENYLYLTRANSFERASE"/>
    <property type="match status" value="1"/>
</dbReference>
<feature type="domain" description="Glutamate-ammonia ligase adenylyltransferase repeated" evidence="8">
    <location>
        <begin position="97"/>
        <end position="281"/>
    </location>
</feature>
<dbReference type="GO" id="GO:0005829">
    <property type="term" value="C:cytosol"/>
    <property type="evidence" value="ECO:0007669"/>
    <property type="project" value="TreeGrafter"/>
</dbReference>
<evidence type="ECO:0000259" key="9">
    <source>
        <dbReference type="Pfam" id="PF08335"/>
    </source>
</evidence>
<comment type="similarity">
    <text evidence="7">Belongs to the GlnE family.</text>
</comment>
<feature type="region of interest" description="Adenylyl removase" evidence="7">
    <location>
        <begin position="1"/>
        <end position="480"/>
    </location>
</feature>